<dbReference type="Proteomes" id="UP001596253">
    <property type="component" value="Unassembled WGS sequence"/>
</dbReference>
<keyword evidence="2" id="KW-1185">Reference proteome</keyword>
<dbReference type="RefSeq" id="WP_137640039.1">
    <property type="nucleotide sequence ID" value="NZ_BJDK01000013.1"/>
</dbReference>
<gene>
    <name evidence="1" type="ORF">ACFP3T_12040</name>
</gene>
<evidence type="ECO:0000313" key="2">
    <source>
        <dbReference type="Proteomes" id="UP001596253"/>
    </source>
</evidence>
<proteinExistence type="predicted"/>
<protein>
    <submittedName>
        <fullName evidence="1">N-acetyltransferase</fullName>
    </submittedName>
</protein>
<accession>A0ABW1R670</accession>
<comment type="caution">
    <text evidence="1">The sequence shown here is derived from an EMBL/GenBank/DDBJ whole genome shotgun (WGS) entry which is preliminary data.</text>
</comment>
<evidence type="ECO:0000313" key="1">
    <source>
        <dbReference type="EMBL" id="MFC6165403.1"/>
    </source>
</evidence>
<sequence length="126" mass="14717">MLVKYRKDYEKVAMGLLSFIPDFKDLAHLQTEMQWYQATSNHQLFLWRRPDGDFSGVIGIEVGSDFVLVHHDSLSPEERKPANQRQMLDELAALFPDKRVMGTLEMAPIIGEWERNRDKQQTTDHN</sequence>
<organism evidence="1 2">
    <name type="scientific">Lactiplantibacillus dongliensis</name>
    <dbReference type="NCBI Taxonomy" id="2559919"/>
    <lineage>
        <taxon>Bacteria</taxon>
        <taxon>Bacillati</taxon>
        <taxon>Bacillota</taxon>
        <taxon>Bacilli</taxon>
        <taxon>Lactobacillales</taxon>
        <taxon>Lactobacillaceae</taxon>
        <taxon>Lactiplantibacillus</taxon>
    </lineage>
</organism>
<dbReference type="EMBL" id="JBHSSD010000051">
    <property type="protein sequence ID" value="MFC6165403.1"/>
    <property type="molecule type" value="Genomic_DNA"/>
</dbReference>
<reference evidence="2" key="1">
    <citation type="journal article" date="2019" name="Int. J. Syst. Evol. Microbiol.">
        <title>The Global Catalogue of Microorganisms (GCM) 10K type strain sequencing project: providing services to taxonomists for standard genome sequencing and annotation.</title>
        <authorList>
            <consortium name="The Broad Institute Genomics Platform"/>
            <consortium name="The Broad Institute Genome Sequencing Center for Infectious Disease"/>
            <person name="Wu L."/>
            <person name="Ma J."/>
        </authorList>
    </citation>
    <scope>NUCLEOTIDE SEQUENCE [LARGE SCALE GENOMIC DNA]</scope>
    <source>
        <strain evidence="2">CCM 8932</strain>
    </source>
</reference>
<name>A0ABW1R670_9LACO</name>